<dbReference type="GO" id="GO:0005886">
    <property type="term" value="C:plasma membrane"/>
    <property type="evidence" value="ECO:0007669"/>
    <property type="project" value="UniProtKB-SubCell"/>
</dbReference>
<dbReference type="PANTHER" id="PTHR35008">
    <property type="entry name" value="BLL4482 PROTEIN-RELATED"/>
    <property type="match status" value="1"/>
</dbReference>
<evidence type="ECO:0000256" key="4">
    <source>
        <dbReference type="ARBA" id="ARBA00022617"/>
    </source>
</evidence>
<dbReference type="Proteomes" id="UP000036196">
    <property type="component" value="Unassembled WGS sequence"/>
</dbReference>
<keyword evidence="2" id="KW-0813">Transport</keyword>
<evidence type="ECO:0000259" key="14">
    <source>
        <dbReference type="PROSITE" id="PS51007"/>
    </source>
</evidence>
<organism evidence="15 16">
    <name type="scientific">Pluralibacter gergoviae</name>
    <name type="common">Enterobacter gergoviae</name>
    <dbReference type="NCBI Taxonomy" id="61647"/>
    <lineage>
        <taxon>Bacteria</taxon>
        <taxon>Pseudomonadati</taxon>
        <taxon>Pseudomonadota</taxon>
        <taxon>Gammaproteobacteria</taxon>
        <taxon>Enterobacterales</taxon>
        <taxon>Enterobacteriaceae</taxon>
        <taxon>Pluralibacter</taxon>
    </lineage>
</organism>
<dbReference type="InterPro" id="IPR036909">
    <property type="entry name" value="Cyt_c-like_dom_sf"/>
</dbReference>
<evidence type="ECO:0000256" key="2">
    <source>
        <dbReference type="ARBA" id="ARBA00022448"/>
    </source>
</evidence>
<sequence>MKKHLLSALVLGLISCASWAQDDASNADLIKRGEYLARAGDCVACHTNGRQGAPFAGGLSMMTPIGAIYSTNITPDKEHGIGNYTFEEFDDAVRKGVRKDGSTLYPAMPYPSFARVTEEDMRAMYAYFMHGVKPVAQANRDVDIPWPLSMRWPLAIWRGMFAPDPQAFVAKSGADPVIERGRYLVEGLGHCGACHTPRAITMQEKALSNDESDKFLSGSSAPIDGWEATSLRGENREGLGTWNEAELSEFLKTGRNDKSVVFGGMSDVVEHSLQYLSDEDITAISRYLKSLPPQGGKQSAAPEKDDTAARLWKGDDSKTGAALYVDNCAACHRTDGAGYKKAFPMLKGNPVVQTDDPTSLIHIILTGSTTPAVKGAVSQLTMPSFGWRLDDQQVADVANFVRSSWGNKASAVTASDVAKVRKDRDTIADEKAMGSADVSKLPPQPGQ</sequence>
<feature type="binding site" description="covalent" evidence="11">
    <location>
        <position position="194"/>
    </location>
    <ligand>
        <name>heme c</name>
        <dbReference type="ChEBI" id="CHEBI:61717"/>
        <label>2</label>
    </ligand>
</feature>
<evidence type="ECO:0000256" key="6">
    <source>
        <dbReference type="ARBA" id="ARBA00022729"/>
    </source>
</evidence>
<feature type="binding site" description="covalent" evidence="11">
    <location>
        <position position="328"/>
    </location>
    <ligand>
        <name>heme c</name>
        <dbReference type="ChEBI" id="CHEBI:61717"/>
        <label>3</label>
    </ligand>
</feature>
<evidence type="ECO:0000256" key="3">
    <source>
        <dbReference type="ARBA" id="ARBA00022475"/>
    </source>
</evidence>
<dbReference type="GO" id="GO:0009055">
    <property type="term" value="F:electron transfer activity"/>
    <property type="evidence" value="ECO:0007669"/>
    <property type="project" value="InterPro"/>
</dbReference>
<keyword evidence="6 13" id="KW-0732">Signal</keyword>
<keyword evidence="5 12" id="KW-0479">Metal-binding</keyword>
<keyword evidence="16" id="KW-1185">Reference proteome</keyword>
<evidence type="ECO:0000256" key="8">
    <source>
        <dbReference type="ARBA" id="ARBA00022982"/>
    </source>
</evidence>
<evidence type="ECO:0000256" key="5">
    <source>
        <dbReference type="ARBA" id="ARBA00022723"/>
    </source>
</evidence>
<evidence type="ECO:0000256" key="1">
    <source>
        <dbReference type="ARBA" id="ARBA00004236"/>
    </source>
</evidence>
<evidence type="ECO:0000313" key="15">
    <source>
        <dbReference type="EMBL" id="KMK16528.1"/>
    </source>
</evidence>
<dbReference type="RefSeq" id="WP_043083458.1">
    <property type="nucleotide sequence ID" value="NZ_CP009450.1"/>
</dbReference>
<reference evidence="15 16" key="1">
    <citation type="submission" date="2015-05" db="EMBL/GenBank/DDBJ databases">
        <title>Genome sequences of Pluralibacter gergoviae.</title>
        <authorList>
            <person name="Greninger A.L."/>
            <person name="Miller S."/>
        </authorList>
    </citation>
    <scope>NUCLEOTIDE SEQUENCE [LARGE SCALE GENOMIC DNA]</scope>
    <source>
        <strain evidence="15 16">JS81F13</strain>
    </source>
</reference>
<feature type="binding site" description="axial binding residue" evidence="12">
    <location>
        <position position="195"/>
    </location>
    <ligand>
        <name>heme c</name>
        <dbReference type="ChEBI" id="CHEBI:61717"/>
        <label>2</label>
    </ligand>
    <ligandPart>
        <name>Fe</name>
        <dbReference type="ChEBI" id="CHEBI:18248"/>
    </ligandPart>
</feature>
<dbReference type="eggNOG" id="COG2010">
    <property type="taxonomic scope" value="Bacteria"/>
</dbReference>
<dbReference type="Gene3D" id="1.10.760.10">
    <property type="entry name" value="Cytochrome c-like domain"/>
    <property type="match status" value="3"/>
</dbReference>
<feature type="domain" description="Cytochrome c" evidence="14">
    <location>
        <begin position="176"/>
        <end position="292"/>
    </location>
</feature>
<comment type="cofactor">
    <cofactor evidence="11">
        <name>heme c</name>
        <dbReference type="ChEBI" id="CHEBI:61717"/>
    </cofactor>
    <text evidence="11">Binds 3 heme c groups covalently per subunit.</text>
</comment>
<evidence type="ECO:0000313" key="16">
    <source>
        <dbReference type="Proteomes" id="UP000036196"/>
    </source>
</evidence>
<keyword evidence="3" id="KW-1003">Cell membrane</keyword>
<dbReference type="PRINTS" id="PR00605">
    <property type="entry name" value="CYTCHROMECIC"/>
</dbReference>
<dbReference type="InterPro" id="IPR014353">
    <property type="entry name" value="Membr-bd_ADH_cyt_c"/>
</dbReference>
<comment type="caution">
    <text evidence="15">The sequence shown here is derived from an EMBL/GenBank/DDBJ whole genome shotgun (WGS) entry which is preliminary data.</text>
</comment>
<protein>
    <submittedName>
        <fullName evidence="15">Alcohol dehydrogenase</fullName>
    </submittedName>
</protein>
<feature type="domain" description="Cytochrome c" evidence="14">
    <location>
        <begin position="315"/>
        <end position="405"/>
    </location>
</feature>
<evidence type="ECO:0000256" key="12">
    <source>
        <dbReference type="PIRSR" id="PIRSR000018-51"/>
    </source>
</evidence>
<feature type="binding site" description="covalent" evidence="11">
    <location>
        <position position="331"/>
    </location>
    <ligand>
        <name>heme c</name>
        <dbReference type="ChEBI" id="CHEBI:61717"/>
        <label>3</label>
    </ligand>
</feature>
<dbReference type="STRING" id="61647.LG71_14865"/>
<evidence type="ECO:0000256" key="11">
    <source>
        <dbReference type="PIRSR" id="PIRSR000018-50"/>
    </source>
</evidence>
<feature type="binding site" description="covalent" evidence="11">
    <location>
        <position position="42"/>
    </location>
    <ligand>
        <name>heme c</name>
        <dbReference type="ChEBI" id="CHEBI:61717"/>
        <label>1</label>
    </ligand>
</feature>
<feature type="binding site" description="covalent" evidence="11">
    <location>
        <position position="45"/>
    </location>
    <ligand>
        <name>heme c</name>
        <dbReference type="ChEBI" id="CHEBI:61717"/>
        <label>1</label>
    </ligand>
</feature>
<gene>
    <name evidence="15" type="ORF">ABW06_00870</name>
</gene>
<dbReference type="GO" id="GO:0020037">
    <property type="term" value="F:heme binding"/>
    <property type="evidence" value="ECO:0007669"/>
    <property type="project" value="InterPro"/>
</dbReference>
<dbReference type="KEGG" id="pge:LG71_14865"/>
<dbReference type="SUPFAM" id="SSF46626">
    <property type="entry name" value="Cytochrome c"/>
    <property type="match status" value="3"/>
</dbReference>
<feature type="signal peptide" evidence="13">
    <location>
        <begin position="1"/>
        <end position="20"/>
    </location>
</feature>
<dbReference type="GO" id="GO:0005506">
    <property type="term" value="F:iron ion binding"/>
    <property type="evidence" value="ECO:0007669"/>
    <property type="project" value="InterPro"/>
</dbReference>
<keyword evidence="7" id="KW-0677">Repeat</keyword>
<feature type="binding site" description="axial binding residue" evidence="12">
    <location>
        <position position="332"/>
    </location>
    <ligand>
        <name>heme c</name>
        <dbReference type="ChEBI" id="CHEBI:61717"/>
        <label>3</label>
    </ligand>
    <ligandPart>
        <name>Fe</name>
        <dbReference type="ChEBI" id="CHEBI:18248"/>
    </ligandPart>
</feature>
<dbReference type="PIRSF" id="PIRSF000018">
    <property type="entry name" value="Mb_ADH_cyt_c"/>
    <property type="match status" value="1"/>
</dbReference>
<keyword evidence="4 11" id="KW-0349">Heme</keyword>
<dbReference type="PANTHER" id="PTHR35008:SF8">
    <property type="entry name" value="ALCOHOL DEHYDROGENASE CYTOCHROME C SUBUNIT"/>
    <property type="match status" value="1"/>
</dbReference>
<proteinExistence type="predicted"/>
<dbReference type="PROSITE" id="PS51257">
    <property type="entry name" value="PROKAR_LIPOPROTEIN"/>
    <property type="match status" value="1"/>
</dbReference>
<feature type="binding site" description="covalent" evidence="11">
    <location>
        <position position="191"/>
    </location>
    <ligand>
        <name>heme c</name>
        <dbReference type="ChEBI" id="CHEBI:61717"/>
        <label>2</label>
    </ligand>
</feature>
<accession>A0A089PQB8</accession>
<feature type="domain" description="Cytochrome c" evidence="14">
    <location>
        <begin position="28"/>
        <end position="132"/>
    </location>
</feature>
<comment type="subcellular location">
    <subcellularLocation>
        <location evidence="1">Cell membrane</location>
    </subcellularLocation>
</comment>
<dbReference type="EMBL" id="LDZF01000001">
    <property type="protein sequence ID" value="KMK16528.1"/>
    <property type="molecule type" value="Genomic_DNA"/>
</dbReference>
<dbReference type="InterPro" id="IPR009056">
    <property type="entry name" value="Cyt_c-like_dom"/>
</dbReference>
<keyword evidence="8" id="KW-0249">Electron transport</keyword>
<dbReference type="InterPro" id="IPR008168">
    <property type="entry name" value="Cyt_C_IC"/>
</dbReference>
<evidence type="ECO:0000256" key="10">
    <source>
        <dbReference type="ARBA" id="ARBA00023136"/>
    </source>
</evidence>
<dbReference type="Pfam" id="PF00034">
    <property type="entry name" value="Cytochrom_C"/>
    <property type="match status" value="2"/>
</dbReference>
<feature type="binding site" description="axial binding residue" evidence="12">
    <location>
        <position position="46"/>
    </location>
    <ligand>
        <name>heme c</name>
        <dbReference type="ChEBI" id="CHEBI:61717"/>
        <label>1</label>
    </ligand>
    <ligandPart>
        <name>Fe</name>
        <dbReference type="ChEBI" id="CHEBI:18248"/>
    </ligandPart>
</feature>
<dbReference type="InterPro" id="IPR051459">
    <property type="entry name" value="Cytochrome_c-type_DH"/>
</dbReference>
<evidence type="ECO:0000256" key="13">
    <source>
        <dbReference type="SAM" id="SignalP"/>
    </source>
</evidence>
<dbReference type="PATRIC" id="fig|61647.15.peg.187"/>
<keyword evidence="9 12" id="KW-0408">Iron</keyword>
<name>A0A089PQB8_PLUGE</name>
<dbReference type="AlphaFoldDB" id="A0A089PQB8"/>
<dbReference type="GO" id="GO:0016614">
    <property type="term" value="F:oxidoreductase activity, acting on CH-OH group of donors"/>
    <property type="evidence" value="ECO:0007669"/>
    <property type="project" value="InterPro"/>
</dbReference>
<dbReference type="PROSITE" id="PS51007">
    <property type="entry name" value="CYTC"/>
    <property type="match status" value="3"/>
</dbReference>
<evidence type="ECO:0000256" key="7">
    <source>
        <dbReference type="ARBA" id="ARBA00022737"/>
    </source>
</evidence>
<keyword evidence="10" id="KW-0472">Membrane</keyword>
<feature type="chain" id="PRO_5009747382" evidence="13">
    <location>
        <begin position="21"/>
        <end position="447"/>
    </location>
</feature>
<evidence type="ECO:0000256" key="9">
    <source>
        <dbReference type="ARBA" id="ARBA00023004"/>
    </source>
</evidence>